<accession>A0ABY0CPQ9</accession>
<sequence length="137" mass="15227">MAMNTKKKGEESTLKEIGILVLCGVMFVLVIASALTKTVSAELECVGSRCRVAHTSRIGTTSYGDVFDVSQITRVERRYYQSSNRSNRRGLSKDDKYYITVTMPGEYSGSTVSESMGEELVDPLIQRINRMRAMGGR</sequence>
<dbReference type="Proteomes" id="UP000282926">
    <property type="component" value="Unassembled WGS sequence"/>
</dbReference>
<comment type="caution">
    <text evidence="1">The sequence shown here is derived from an EMBL/GenBank/DDBJ whole genome shotgun (WGS) entry which is preliminary data.</text>
</comment>
<proteinExistence type="predicted"/>
<protein>
    <submittedName>
        <fullName evidence="1">Uncharacterized protein</fullName>
    </submittedName>
</protein>
<reference evidence="1 2" key="1">
    <citation type="submission" date="2019-01" db="EMBL/GenBank/DDBJ databases">
        <title>Lujinxingia litoralis gen. nov., sp. nov. and Lujinxingia sediminis gen. nov., sp. nov., new members in the order Bradymonadales, isolated from coastal sediment.</title>
        <authorList>
            <person name="Li C.-M."/>
        </authorList>
    </citation>
    <scope>NUCLEOTIDE SEQUENCE [LARGE SCALE GENOMIC DNA]</scope>
    <source>
        <strain evidence="1 2">SEH01</strain>
    </source>
</reference>
<keyword evidence="2" id="KW-1185">Reference proteome</keyword>
<name>A0ABY0CPQ9_9DELT</name>
<dbReference type="RefSeq" id="WP_127781155.1">
    <property type="nucleotide sequence ID" value="NZ_SADD01000015.1"/>
</dbReference>
<gene>
    <name evidence="1" type="ORF">EA187_17990</name>
</gene>
<evidence type="ECO:0000313" key="2">
    <source>
        <dbReference type="Proteomes" id="UP000282926"/>
    </source>
</evidence>
<evidence type="ECO:0000313" key="1">
    <source>
        <dbReference type="EMBL" id="RVU41551.1"/>
    </source>
</evidence>
<dbReference type="EMBL" id="SADD01000015">
    <property type="protein sequence ID" value="RVU41551.1"/>
    <property type="molecule type" value="Genomic_DNA"/>
</dbReference>
<organism evidence="1 2">
    <name type="scientific">Lujinxingia sediminis</name>
    <dbReference type="NCBI Taxonomy" id="2480984"/>
    <lineage>
        <taxon>Bacteria</taxon>
        <taxon>Deltaproteobacteria</taxon>
        <taxon>Bradymonadales</taxon>
        <taxon>Lujinxingiaceae</taxon>
        <taxon>Lujinxingia</taxon>
    </lineage>
</organism>